<protein>
    <submittedName>
        <fullName evidence="2">Uncharacterized protein</fullName>
    </submittedName>
</protein>
<feature type="compositionally biased region" description="Low complexity" evidence="1">
    <location>
        <begin position="252"/>
        <end position="264"/>
    </location>
</feature>
<reference evidence="3" key="1">
    <citation type="submission" date="2024-04" db="EMBL/GenBank/DDBJ databases">
        <title>Salinicola lusitanus LLJ914,a marine bacterium isolated from the Okinawa Trough.</title>
        <authorList>
            <person name="Li J."/>
        </authorList>
    </citation>
    <scope>NUCLEOTIDE SEQUENCE [LARGE SCALE GENOMIC DNA]</scope>
</reference>
<dbReference type="Proteomes" id="UP001460270">
    <property type="component" value="Unassembled WGS sequence"/>
</dbReference>
<evidence type="ECO:0000313" key="2">
    <source>
        <dbReference type="EMBL" id="KAK7896411.1"/>
    </source>
</evidence>
<dbReference type="EMBL" id="JBBPFD010000015">
    <property type="protein sequence ID" value="KAK7896411.1"/>
    <property type="molecule type" value="Genomic_DNA"/>
</dbReference>
<accession>A0AAW0NNZ5</accession>
<organism evidence="2 3">
    <name type="scientific">Mugilogobius chulae</name>
    <name type="common">yellowstripe goby</name>
    <dbReference type="NCBI Taxonomy" id="88201"/>
    <lineage>
        <taxon>Eukaryota</taxon>
        <taxon>Metazoa</taxon>
        <taxon>Chordata</taxon>
        <taxon>Craniata</taxon>
        <taxon>Vertebrata</taxon>
        <taxon>Euteleostomi</taxon>
        <taxon>Actinopterygii</taxon>
        <taxon>Neopterygii</taxon>
        <taxon>Teleostei</taxon>
        <taxon>Neoteleostei</taxon>
        <taxon>Acanthomorphata</taxon>
        <taxon>Gobiaria</taxon>
        <taxon>Gobiiformes</taxon>
        <taxon>Gobioidei</taxon>
        <taxon>Gobiidae</taxon>
        <taxon>Gobionellinae</taxon>
        <taxon>Mugilogobius</taxon>
    </lineage>
</organism>
<dbReference type="CDD" id="cd09275">
    <property type="entry name" value="RNase_HI_RT_DIRS1"/>
    <property type="match status" value="1"/>
</dbReference>
<comment type="caution">
    <text evidence="2">The sequence shown here is derived from an EMBL/GenBank/DDBJ whole genome shotgun (WGS) entry which is preliminary data.</text>
</comment>
<proteinExistence type="predicted"/>
<evidence type="ECO:0000313" key="3">
    <source>
        <dbReference type="Proteomes" id="UP001460270"/>
    </source>
</evidence>
<feature type="region of interest" description="Disordered" evidence="1">
    <location>
        <begin position="247"/>
        <end position="272"/>
    </location>
</feature>
<evidence type="ECO:0000256" key="1">
    <source>
        <dbReference type="SAM" id="MobiDB-lite"/>
    </source>
</evidence>
<gene>
    <name evidence="2" type="ORF">WMY93_021736</name>
</gene>
<dbReference type="AlphaFoldDB" id="A0AAW0NNZ5"/>
<sequence>MRLCHINYLELRAVYLALYHFLPLIKGQHVRTDNTTVVVRATHVPGIMNRGADLLSRASSLQKLDAAQRGCQPDMGEIWKSRGGPIRVTRERVMSPVFLSDGSERTTGPGRVAREWPHVLLYAFPPLELITATLSRVRERRHSLLLVAPQWPTMHWMAEIFQLLCSQPWALPLRRDLVSQAGGEIFHAHPTLLCGKEPPSFAMAPGQAFPKSHMTRPAYHTEKRQLQAPVDGDKPPELKGAWARKQFVPRVTPGTQQGQPATQGAKKKKRVT</sequence>
<keyword evidence="3" id="KW-1185">Reference proteome</keyword>
<name>A0AAW0NNZ5_9GOBI</name>